<dbReference type="SMART" id="SM00717">
    <property type="entry name" value="SANT"/>
    <property type="match status" value="3"/>
</dbReference>
<comment type="caution">
    <text evidence="6">The sequence shown here is derived from an EMBL/GenBank/DDBJ whole genome shotgun (WGS) entry which is preliminary data.</text>
</comment>
<reference evidence="6 7" key="1">
    <citation type="journal article" date="2023" name="BMC Biotechnol.">
        <title>Vitis rotundifolia cv Carlos genome sequencing.</title>
        <authorList>
            <person name="Huff M."/>
            <person name="Hulse-Kemp A."/>
            <person name="Scheffler B."/>
            <person name="Youngblood R."/>
            <person name="Simpson S."/>
            <person name="Babiker E."/>
            <person name="Staton M."/>
        </authorList>
    </citation>
    <scope>NUCLEOTIDE SEQUENCE [LARGE SCALE GENOMIC DNA]</scope>
    <source>
        <tissue evidence="6">Leaf</tissue>
    </source>
</reference>
<feature type="domain" description="Myb-like" evidence="4">
    <location>
        <begin position="597"/>
        <end position="650"/>
    </location>
</feature>
<feature type="compositionally biased region" description="Basic and acidic residues" evidence="3">
    <location>
        <begin position="159"/>
        <end position="169"/>
    </location>
</feature>
<feature type="region of interest" description="Disordered" evidence="3">
    <location>
        <begin position="366"/>
        <end position="385"/>
    </location>
</feature>
<dbReference type="PROSITE" id="PS50090">
    <property type="entry name" value="MYB_LIKE"/>
    <property type="match status" value="3"/>
</dbReference>
<dbReference type="PROSITE" id="PS51294">
    <property type="entry name" value="HTH_MYB"/>
    <property type="match status" value="1"/>
</dbReference>
<feature type="domain" description="Myb-like" evidence="4">
    <location>
        <begin position="527"/>
        <end position="595"/>
    </location>
</feature>
<evidence type="ECO:0000256" key="3">
    <source>
        <dbReference type="SAM" id="MobiDB-lite"/>
    </source>
</evidence>
<proteinExistence type="predicted"/>
<dbReference type="PANTHER" id="PTHR47430">
    <property type="entry name" value="GB|AAC33480.1"/>
    <property type="match status" value="1"/>
</dbReference>
<feature type="domain" description="HTH myb-type" evidence="5">
    <location>
        <begin position="482"/>
        <end position="530"/>
    </location>
</feature>
<evidence type="ECO:0000313" key="6">
    <source>
        <dbReference type="EMBL" id="KAJ9698043.1"/>
    </source>
</evidence>
<dbReference type="PANTHER" id="PTHR47430:SF4">
    <property type="entry name" value="GB|AAC33480.1"/>
    <property type="match status" value="1"/>
</dbReference>
<feature type="region of interest" description="Disordered" evidence="3">
    <location>
        <begin position="142"/>
        <end position="327"/>
    </location>
</feature>
<evidence type="ECO:0000313" key="7">
    <source>
        <dbReference type="Proteomes" id="UP001168098"/>
    </source>
</evidence>
<dbReference type="AlphaFoldDB" id="A0AA38ZZ80"/>
<dbReference type="InterPro" id="IPR009057">
    <property type="entry name" value="Homeodomain-like_sf"/>
</dbReference>
<protein>
    <recommendedName>
        <fullName evidence="8">Cyclin-D-binding Myb-like transcription factor 1</fullName>
    </recommendedName>
</protein>
<feature type="region of interest" description="Disordered" evidence="3">
    <location>
        <begin position="1"/>
        <end position="67"/>
    </location>
</feature>
<feature type="compositionally biased region" description="Basic residues" evidence="3">
    <location>
        <begin position="51"/>
        <end position="65"/>
    </location>
</feature>
<feature type="region of interest" description="Disordered" evidence="3">
    <location>
        <begin position="98"/>
        <end position="126"/>
    </location>
</feature>
<feature type="compositionally biased region" description="Basic and acidic residues" evidence="3">
    <location>
        <begin position="256"/>
        <end position="265"/>
    </location>
</feature>
<dbReference type="EMBL" id="JARBHA010000006">
    <property type="protein sequence ID" value="KAJ9698043.1"/>
    <property type="molecule type" value="Genomic_DNA"/>
</dbReference>
<keyword evidence="2" id="KW-0539">Nucleus</keyword>
<dbReference type="Gene3D" id="1.10.10.60">
    <property type="entry name" value="Homeodomain-like"/>
    <property type="match status" value="2"/>
</dbReference>
<evidence type="ECO:0000256" key="1">
    <source>
        <dbReference type="ARBA" id="ARBA00004123"/>
    </source>
</evidence>
<name>A0AA38ZZ80_VITRO</name>
<evidence type="ECO:0000259" key="4">
    <source>
        <dbReference type="PROSITE" id="PS50090"/>
    </source>
</evidence>
<comment type="subcellular location">
    <subcellularLocation>
        <location evidence="1">Nucleus</location>
    </subcellularLocation>
</comment>
<feature type="domain" description="Myb-like" evidence="4">
    <location>
        <begin position="477"/>
        <end position="526"/>
    </location>
</feature>
<dbReference type="InterPro" id="IPR017930">
    <property type="entry name" value="Myb_dom"/>
</dbReference>
<feature type="compositionally biased region" description="Basic and acidic residues" evidence="3">
    <location>
        <begin position="212"/>
        <end position="229"/>
    </location>
</feature>
<gene>
    <name evidence="6" type="ORF">PVL29_007244</name>
</gene>
<dbReference type="GO" id="GO:0005634">
    <property type="term" value="C:nucleus"/>
    <property type="evidence" value="ECO:0007669"/>
    <property type="project" value="UniProtKB-SubCell"/>
</dbReference>
<feature type="compositionally biased region" description="Basic and acidic residues" evidence="3">
    <location>
        <begin position="375"/>
        <end position="385"/>
    </location>
</feature>
<feature type="compositionally biased region" description="Basic and acidic residues" evidence="3">
    <location>
        <begin position="142"/>
        <end position="151"/>
    </location>
</feature>
<dbReference type="Pfam" id="PF13921">
    <property type="entry name" value="Myb_DNA-bind_6"/>
    <property type="match status" value="1"/>
</dbReference>
<dbReference type="SUPFAM" id="SSF46689">
    <property type="entry name" value="Homeodomain-like"/>
    <property type="match status" value="2"/>
</dbReference>
<accession>A0AA38ZZ80</accession>
<feature type="compositionally biased region" description="Basic and acidic residues" evidence="3">
    <location>
        <begin position="238"/>
        <end position="249"/>
    </location>
</feature>
<feature type="compositionally biased region" description="Basic and acidic residues" evidence="3">
    <location>
        <begin position="13"/>
        <end position="33"/>
    </location>
</feature>
<dbReference type="Proteomes" id="UP001168098">
    <property type="component" value="Unassembled WGS sequence"/>
</dbReference>
<dbReference type="InterPro" id="IPR001005">
    <property type="entry name" value="SANT/Myb"/>
</dbReference>
<feature type="compositionally biased region" description="Basic and acidic residues" evidence="3">
    <location>
        <begin position="98"/>
        <end position="117"/>
    </location>
</feature>
<organism evidence="6 7">
    <name type="scientific">Vitis rotundifolia</name>
    <name type="common">Muscadine grape</name>
    <dbReference type="NCBI Taxonomy" id="103349"/>
    <lineage>
        <taxon>Eukaryota</taxon>
        <taxon>Viridiplantae</taxon>
        <taxon>Streptophyta</taxon>
        <taxon>Embryophyta</taxon>
        <taxon>Tracheophyta</taxon>
        <taxon>Spermatophyta</taxon>
        <taxon>Magnoliopsida</taxon>
        <taxon>eudicotyledons</taxon>
        <taxon>Gunneridae</taxon>
        <taxon>Pentapetalae</taxon>
        <taxon>rosids</taxon>
        <taxon>Vitales</taxon>
        <taxon>Vitaceae</taxon>
        <taxon>Viteae</taxon>
        <taxon>Vitis</taxon>
    </lineage>
</organism>
<evidence type="ECO:0008006" key="8">
    <source>
        <dbReference type="Google" id="ProtNLM"/>
    </source>
</evidence>
<sequence>MGRIEEDNMLAKIESKSEKRKQHEGSAPEELNKCSDAMHAGVGDGSEMRKEGKKKKKKKKKKMKTRNKEDVVCNDFGFDIIQNEAVSVKDYVEVVNSNKKENDQKVRKLELKRDGKGYDQGSKKHRRIGGEATEVKEFSDVKFHDGREKKGSLQLNEEQDMRDNCDLKVRKDKKRRHREDSDKDGTDSISSLMEITKRNKKGKDRVVMGQKLTEKEDIAEVKNGEEGNKTKKIKKGKRDKESSDVEGKDNIVNAKDIGKVRDHYDGNIMEKVNHGKQERKRKKKKDKDDLGSELKQLVAGNPGDKSTLNGNKKFVGRTHSTGNKKRGREIEACIVGTEDDNKQKRKKVKLVENVSEGPEFEAVPTTKENVETADLSEKSKPDEMPKRVRFSGHVEVFPSSDGQEDLVQGKRFSPEEDEMVRKAVLSYIEDHGLGEEGINMILNCKSHRELKGCWKEIAAALPWRPHESVYYRAHVLFERDEKRSWTPEEYELVRRFHEQHGSEWRMLADALGKHRFQVKDTWRRIKLPDLKKGQWHQEEYQTLFDLVNMDLRMKAFGERKSKHGMLRDNISWEAISDKLRTRISSGCCLKWYGQLTSSMVVQGNWADADDYRLLNALFNLDACCMEDVDWDNLLDHRSGELCRKRWNQMIRHIGQYRNKSFAEQVEVLSKRYCPDLLEAREAYDAKVPVC</sequence>
<keyword evidence="7" id="KW-1185">Reference proteome</keyword>
<evidence type="ECO:0000259" key="5">
    <source>
        <dbReference type="PROSITE" id="PS51294"/>
    </source>
</evidence>
<evidence type="ECO:0000256" key="2">
    <source>
        <dbReference type="ARBA" id="ARBA00023242"/>
    </source>
</evidence>